<evidence type="ECO:0008006" key="3">
    <source>
        <dbReference type="Google" id="ProtNLM"/>
    </source>
</evidence>
<keyword evidence="2" id="KW-1185">Reference proteome</keyword>
<dbReference type="AlphaFoldDB" id="A0A1B2A9D8"/>
<dbReference type="STRING" id="692370.A6F68_00159"/>
<protein>
    <recommendedName>
        <fullName evidence="3">PilZ domain-containing protein</fullName>
    </recommendedName>
</protein>
<evidence type="ECO:0000313" key="2">
    <source>
        <dbReference type="Proteomes" id="UP000092932"/>
    </source>
</evidence>
<dbReference type="EMBL" id="CP016591">
    <property type="protein sequence ID" value="ANY18694.1"/>
    <property type="molecule type" value="Genomic_DNA"/>
</dbReference>
<dbReference type="SUPFAM" id="SSF141371">
    <property type="entry name" value="PilZ domain-like"/>
    <property type="match status" value="1"/>
</dbReference>
<name>A0A1B2A9D8_9SPHN</name>
<accession>A0A1B2A9D8</accession>
<reference evidence="1 2" key="1">
    <citation type="submission" date="2016-07" db="EMBL/GenBank/DDBJ databases">
        <title>Complete genome sequence of Altererythrobacter dongtanensis KCTC 22672, a type strain with esterase isolated from tidal flat.</title>
        <authorList>
            <person name="Cheng H."/>
            <person name="Wu Y.-H."/>
            <person name="Zhou P."/>
            <person name="Huo Y.-Y."/>
            <person name="Wang C.-S."/>
            <person name="Xu X.-W."/>
        </authorList>
    </citation>
    <scope>NUCLEOTIDE SEQUENCE [LARGE SCALE GENOMIC DNA]</scope>
    <source>
        <strain evidence="1 2">KCTC 22672</strain>
    </source>
</reference>
<evidence type="ECO:0000313" key="1">
    <source>
        <dbReference type="EMBL" id="ANY18694.1"/>
    </source>
</evidence>
<dbReference type="KEGG" id="ado:A6F68_00159"/>
<dbReference type="Proteomes" id="UP000092932">
    <property type="component" value="Chromosome"/>
</dbReference>
<proteinExistence type="predicted"/>
<sequence length="107" mass="11464">MSSFKNSERRKSVRHDTAIAGSLKCSLGSQVPITVVDLSAEGFSAGIKARAPMGGRSFAVRFGGLELLGASLRWKDDANAGFEFNRPLHPAVLDHVARQNPPDGNED</sequence>
<organism evidence="1 2">
    <name type="scientific">Tsuneonella dongtanensis</name>
    <dbReference type="NCBI Taxonomy" id="692370"/>
    <lineage>
        <taxon>Bacteria</taxon>
        <taxon>Pseudomonadati</taxon>
        <taxon>Pseudomonadota</taxon>
        <taxon>Alphaproteobacteria</taxon>
        <taxon>Sphingomonadales</taxon>
        <taxon>Erythrobacteraceae</taxon>
        <taxon>Tsuneonella</taxon>
    </lineage>
</organism>
<gene>
    <name evidence="1" type="ORF">A6F68_00159</name>
</gene>